<name>A0A0U5CRK1_ASPCI</name>
<dbReference type="Proteomes" id="UP000054771">
    <property type="component" value="Unassembled WGS sequence"/>
</dbReference>
<keyword evidence="3" id="KW-1185">Reference proteome</keyword>
<dbReference type="OMA" id="HYESMTC"/>
<organism evidence="2 3">
    <name type="scientific">Aspergillus calidoustus</name>
    <dbReference type="NCBI Taxonomy" id="454130"/>
    <lineage>
        <taxon>Eukaryota</taxon>
        <taxon>Fungi</taxon>
        <taxon>Dikarya</taxon>
        <taxon>Ascomycota</taxon>
        <taxon>Pezizomycotina</taxon>
        <taxon>Eurotiomycetes</taxon>
        <taxon>Eurotiomycetidae</taxon>
        <taxon>Eurotiales</taxon>
        <taxon>Aspergillaceae</taxon>
        <taxon>Aspergillus</taxon>
        <taxon>Aspergillus subgen. Nidulantes</taxon>
    </lineage>
</organism>
<evidence type="ECO:0000313" key="2">
    <source>
        <dbReference type="EMBL" id="CEN62669.1"/>
    </source>
</evidence>
<dbReference type="EMBL" id="CDMC01000007">
    <property type="protein sequence ID" value="CEN62669.1"/>
    <property type="molecule type" value="Genomic_DNA"/>
</dbReference>
<proteinExistence type="predicted"/>
<evidence type="ECO:0000256" key="1">
    <source>
        <dbReference type="SAM" id="Phobius"/>
    </source>
</evidence>
<dbReference type="AlphaFoldDB" id="A0A0U5CRK1"/>
<keyword evidence="1" id="KW-1133">Transmembrane helix</keyword>
<reference evidence="3" key="1">
    <citation type="journal article" date="2016" name="Genome Announc.">
        <title>Draft genome sequences of fungus Aspergillus calidoustus.</title>
        <authorList>
            <person name="Horn F."/>
            <person name="Linde J."/>
            <person name="Mattern D.J."/>
            <person name="Walther G."/>
            <person name="Guthke R."/>
            <person name="Scherlach K."/>
            <person name="Martin K."/>
            <person name="Brakhage A.A."/>
            <person name="Petzke L."/>
            <person name="Valiante V."/>
        </authorList>
    </citation>
    <scope>NUCLEOTIDE SEQUENCE [LARGE SCALE GENOMIC DNA]</scope>
    <source>
        <strain evidence="3">SF006504</strain>
    </source>
</reference>
<evidence type="ECO:0000313" key="3">
    <source>
        <dbReference type="Proteomes" id="UP000054771"/>
    </source>
</evidence>
<protein>
    <submittedName>
        <fullName evidence="2">Uncharacterized protein</fullName>
    </submittedName>
</protein>
<dbReference type="OrthoDB" id="3354680at2759"/>
<sequence length="262" mass="29138">MPTLSQHLLYSGLGVTLGALLVLYLPCRSMKFTWRAEPGHARSFAMHVIDPAGNPTQEESYTLRIPLRDLKPGLNDEEILARFSKGYFAGVVFAPERWIAPFVQGIIDHEVIASARVLKPQAHLLLEAYKIDNPTAMSRDRLPPLGACLFGLYYLVDTSICSPEDRESVFPGSMKIPRPARSFVEYAGRTSGRSLAASHRFEVSRDDPTANDDGEEHITIVYSHVRSNPLTGGKVYSRPMTAMHVCYAHLLFANGVREVLKP</sequence>
<keyword evidence="1" id="KW-0812">Transmembrane</keyword>
<accession>A0A0U5CRK1</accession>
<gene>
    <name evidence="2" type="ORF">ASPCAL09301</name>
</gene>
<keyword evidence="1" id="KW-0472">Membrane</keyword>
<feature type="transmembrane region" description="Helical" evidence="1">
    <location>
        <begin position="6"/>
        <end position="25"/>
    </location>
</feature>